<dbReference type="Proteomes" id="UP000234882">
    <property type="component" value="Chromosome"/>
</dbReference>
<accession>A0A2K9MGG1</accession>
<keyword evidence="8" id="KW-1185">Reference proteome</keyword>
<proteinExistence type="predicted"/>
<evidence type="ECO:0000256" key="5">
    <source>
        <dbReference type="ARBA" id="ARBA00023136"/>
    </source>
</evidence>
<evidence type="ECO:0000256" key="6">
    <source>
        <dbReference type="SAM" id="Phobius"/>
    </source>
</evidence>
<feature type="transmembrane region" description="Helical" evidence="6">
    <location>
        <begin position="6"/>
        <end position="27"/>
    </location>
</feature>
<dbReference type="OrthoDB" id="9807053at2"/>
<evidence type="ECO:0000313" key="8">
    <source>
        <dbReference type="Proteomes" id="UP000234882"/>
    </source>
</evidence>
<dbReference type="AlphaFoldDB" id="A0A2K9MGG1"/>
<feature type="transmembrane region" description="Helical" evidence="6">
    <location>
        <begin position="48"/>
        <end position="72"/>
    </location>
</feature>
<evidence type="ECO:0000256" key="1">
    <source>
        <dbReference type="ARBA" id="ARBA00004651"/>
    </source>
</evidence>
<keyword evidence="5 6" id="KW-0472">Membrane</keyword>
<dbReference type="PIRSF" id="PIRSF006324">
    <property type="entry name" value="LeuE"/>
    <property type="match status" value="1"/>
</dbReference>
<dbReference type="Pfam" id="PF01810">
    <property type="entry name" value="LysE"/>
    <property type="match status" value="1"/>
</dbReference>
<evidence type="ECO:0000256" key="4">
    <source>
        <dbReference type="ARBA" id="ARBA00022989"/>
    </source>
</evidence>
<feature type="transmembrane region" description="Helical" evidence="6">
    <location>
        <begin position="78"/>
        <end position="96"/>
    </location>
</feature>
<keyword evidence="4 6" id="KW-1133">Transmembrane helix</keyword>
<dbReference type="InterPro" id="IPR001123">
    <property type="entry name" value="LeuE-type"/>
</dbReference>
<dbReference type="GO" id="GO:0005886">
    <property type="term" value="C:plasma membrane"/>
    <property type="evidence" value="ECO:0007669"/>
    <property type="project" value="UniProtKB-SubCell"/>
</dbReference>
<organism evidence="7 8">
    <name type="scientific">Paracoccus jeotgali</name>
    <dbReference type="NCBI Taxonomy" id="2065379"/>
    <lineage>
        <taxon>Bacteria</taxon>
        <taxon>Pseudomonadati</taxon>
        <taxon>Pseudomonadota</taxon>
        <taxon>Alphaproteobacteria</taxon>
        <taxon>Rhodobacterales</taxon>
        <taxon>Paracoccaceae</taxon>
        <taxon>Paracoccus</taxon>
    </lineage>
</organism>
<evidence type="ECO:0000313" key="7">
    <source>
        <dbReference type="EMBL" id="AUM74741.1"/>
    </source>
</evidence>
<keyword evidence="3 6" id="KW-0812">Transmembrane</keyword>
<gene>
    <name evidence="7" type="ORF">CYR75_11010</name>
</gene>
<feature type="transmembrane region" description="Helical" evidence="6">
    <location>
        <begin position="151"/>
        <end position="177"/>
    </location>
</feature>
<dbReference type="GO" id="GO:0015171">
    <property type="term" value="F:amino acid transmembrane transporter activity"/>
    <property type="evidence" value="ECO:0007669"/>
    <property type="project" value="TreeGrafter"/>
</dbReference>
<keyword evidence="2" id="KW-1003">Cell membrane</keyword>
<sequence>MILDVLQNIPTASLLTFVGGGLLLNLAPGQDVMFASACGIRGGPRAGALAGLGVGLGVAFHLMLATVGLGAIAASHPGLLVAVRYLGAGYLLYLAWQAWHETPTAPTARTPENPWRIVRRGALSNILNPKPVLFLLAFLPQFTRPDYGPVWQQVLGLGLIFTVTGTLITMGYGLVAGWLGLRLGRHLRALNRLAAVIFGGLALRLVLK</sequence>
<dbReference type="EMBL" id="CP025583">
    <property type="protein sequence ID" value="AUM74741.1"/>
    <property type="molecule type" value="Genomic_DNA"/>
</dbReference>
<comment type="subcellular location">
    <subcellularLocation>
        <location evidence="1">Cell membrane</location>
        <topology evidence="1">Multi-pass membrane protein</topology>
    </subcellularLocation>
</comment>
<dbReference type="RefSeq" id="WP_101500086.1">
    <property type="nucleotide sequence ID" value="NZ_CP025583.1"/>
</dbReference>
<evidence type="ECO:0000256" key="2">
    <source>
        <dbReference type="ARBA" id="ARBA00022475"/>
    </source>
</evidence>
<feature type="transmembrane region" description="Helical" evidence="6">
    <location>
        <begin position="189"/>
        <end position="207"/>
    </location>
</feature>
<feature type="transmembrane region" description="Helical" evidence="6">
    <location>
        <begin position="117"/>
        <end position="139"/>
    </location>
</feature>
<dbReference type="PANTHER" id="PTHR30086:SF20">
    <property type="entry name" value="ARGININE EXPORTER PROTEIN ARGO-RELATED"/>
    <property type="match status" value="1"/>
</dbReference>
<dbReference type="PANTHER" id="PTHR30086">
    <property type="entry name" value="ARGININE EXPORTER PROTEIN ARGO"/>
    <property type="match status" value="1"/>
</dbReference>
<name>A0A2K9MGG1_9RHOB</name>
<evidence type="ECO:0000256" key="3">
    <source>
        <dbReference type="ARBA" id="ARBA00022692"/>
    </source>
</evidence>
<reference evidence="8" key="1">
    <citation type="submission" date="2017-12" db="EMBL/GenBank/DDBJ databases">
        <title>Genomic analysis of Paracoccus sp. CBA4604.</title>
        <authorList>
            <person name="Roh S.W."/>
            <person name="Kim J.Y."/>
            <person name="Kim J.S."/>
        </authorList>
    </citation>
    <scope>NUCLEOTIDE SEQUENCE [LARGE SCALE GENOMIC DNA]</scope>
    <source>
        <strain evidence="8">CBA4604</strain>
    </source>
</reference>
<dbReference type="KEGG" id="paru:CYR75_11010"/>
<protein>
    <submittedName>
        <fullName evidence="7">LysE family translocator</fullName>
    </submittedName>
</protein>